<dbReference type="InterPro" id="IPR000485">
    <property type="entry name" value="AsnC-type_HTH_dom"/>
</dbReference>
<keyword evidence="1" id="KW-0805">Transcription regulation</keyword>
<dbReference type="PRINTS" id="PR00033">
    <property type="entry name" value="HTHASNC"/>
</dbReference>
<dbReference type="Gene3D" id="3.30.70.920">
    <property type="match status" value="1"/>
</dbReference>
<dbReference type="GO" id="GO:0006355">
    <property type="term" value="P:regulation of DNA-templated transcription"/>
    <property type="evidence" value="ECO:0007669"/>
    <property type="project" value="UniProtKB-ARBA"/>
</dbReference>
<dbReference type="PROSITE" id="PS50956">
    <property type="entry name" value="HTH_ASNC_2"/>
    <property type="match status" value="1"/>
</dbReference>
<dbReference type="GO" id="GO:0005829">
    <property type="term" value="C:cytosol"/>
    <property type="evidence" value="ECO:0007669"/>
    <property type="project" value="TreeGrafter"/>
</dbReference>
<dbReference type="Gene3D" id="1.10.10.10">
    <property type="entry name" value="Winged helix-like DNA-binding domain superfamily/Winged helix DNA-binding domain"/>
    <property type="match status" value="1"/>
</dbReference>
<dbReference type="GO" id="GO:0043200">
    <property type="term" value="P:response to amino acid"/>
    <property type="evidence" value="ECO:0007669"/>
    <property type="project" value="TreeGrafter"/>
</dbReference>
<keyword evidence="3" id="KW-0804">Transcription</keyword>
<accession>A0A2S0MV71</accession>
<dbReference type="InterPro" id="IPR011008">
    <property type="entry name" value="Dimeric_a/b-barrel"/>
</dbReference>
<evidence type="ECO:0000256" key="3">
    <source>
        <dbReference type="ARBA" id="ARBA00023163"/>
    </source>
</evidence>
<proteinExistence type="predicted"/>
<evidence type="ECO:0000259" key="4">
    <source>
        <dbReference type="PROSITE" id="PS50956"/>
    </source>
</evidence>
<dbReference type="InterPro" id="IPR011991">
    <property type="entry name" value="ArsR-like_HTH"/>
</dbReference>
<dbReference type="InterPro" id="IPR036388">
    <property type="entry name" value="WH-like_DNA-bd_sf"/>
</dbReference>
<dbReference type="KEGG" id="thas:C6Y53_11550"/>
<dbReference type="InterPro" id="IPR036390">
    <property type="entry name" value="WH_DNA-bd_sf"/>
</dbReference>
<sequence length="160" mass="17721">MDRIDAKLLLAVQKNNRLTSEELSDAVGLSPTACQRRLARLRDAGFIEADVAIINPEAVGRPILVLVMVTLAVASVETVDRFKAEIRSRPEILSGYYVTGAFDFLLTVSAVSMAGYEEFTREFFYGREDIDAYTSLVVMDRVKTGNNLPISTTNDTPARR</sequence>
<dbReference type="Proteomes" id="UP000237655">
    <property type="component" value="Chromosome"/>
</dbReference>
<evidence type="ECO:0000256" key="2">
    <source>
        <dbReference type="ARBA" id="ARBA00023125"/>
    </source>
</evidence>
<evidence type="ECO:0000313" key="5">
    <source>
        <dbReference type="EMBL" id="AVO39762.1"/>
    </source>
</evidence>
<evidence type="ECO:0000256" key="1">
    <source>
        <dbReference type="ARBA" id="ARBA00023015"/>
    </source>
</evidence>
<protein>
    <submittedName>
        <fullName evidence="5">Lrp/AsnC family transcriptional regulator</fullName>
    </submittedName>
</protein>
<dbReference type="InterPro" id="IPR019887">
    <property type="entry name" value="Tscrpt_reg_AsnC/Lrp_C"/>
</dbReference>
<dbReference type="PANTHER" id="PTHR30154">
    <property type="entry name" value="LEUCINE-RESPONSIVE REGULATORY PROTEIN"/>
    <property type="match status" value="1"/>
</dbReference>
<evidence type="ECO:0000313" key="6">
    <source>
        <dbReference type="Proteomes" id="UP000237655"/>
    </source>
</evidence>
<dbReference type="InterPro" id="IPR019888">
    <property type="entry name" value="Tscrpt_reg_AsnC-like"/>
</dbReference>
<dbReference type="GO" id="GO:0043565">
    <property type="term" value="F:sequence-specific DNA binding"/>
    <property type="evidence" value="ECO:0007669"/>
    <property type="project" value="InterPro"/>
</dbReference>
<dbReference type="SUPFAM" id="SSF54909">
    <property type="entry name" value="Dimeric alpha+beta barrel"/>
    <property type="match status" value="1"/>
</dbReference>
<name>A0A2S0MV71_9RHOB</name>
<dbReference type="Pfam" id="PF13412">
    <property type="entry name" value="HTH_24"/>
    <property type="match status" value="1"/>
</dbReference>
<keyword evidence="2" id="KW-0238">DNA-binding</keyword>
<reference evidence="6" key="1">
    <citation type="submission" date="2018-03" db="EMBL/GenBank/DDBJ databases">
        <title>Genomic analysis of the strain SH-1 isolated from shrimp intestine.</title>
        <authorList>
            <person name="Kim Y.-S."/>
            <person name="Kim S.-E."/>
            <person name="Kim K.-H."/>
        </authorList>
    </citation>
    <scope>NUCLEOTIDE SEQUENCE [LARGE SCALE GENOMIC DNA]</scope>
    <source>
        <strain evidence="6">SH-1</strain>
    </source>
</reference>
<feature type="domain" description="HTH asnC-type" evidence="4">
    <location>
        <begin position="1"/>
        <end position="62"/>
    </location>
</feature>
<keyword evidence="6" id="KW-1185">Reference proteome</keyword>
<dbReference type="SUPFAM" id="SSF46785">
    <property type="entry name" value="Winged helix' DNA-binding domain"/>
    <property type="match status" value="1"/>
</dbReference>
<dbReference type="RefSeq" id="WP_106474066.1">
    <property type="nucleotide sequence ID" value="NZ_CP027665.1"/>
</dbReference>
<dbReference type="InterPro" id="IPR019885">
    <property type="entry name" value="Tscrpt_reg_HTH_AsnC-type_CS"/>
</dbReference>
<dbReference type="EMBL" id="CP027665">
    <property type="protein sequence ID" value="AVO39762.1"/>
    <property type="molecule type" value="Genomic_DNA"/>
</dbReference>
<dbReference type="AlphaFoldDB" id="A0A2S0MV71"/>
<gene>
    <name evidence="5" type="ORF">C6Y53_11550</name>
</gene>
<dbReference type="PANTHER" id="PTHR30154:SF34">
    <property type="entry name" value="TRANSCRIPTIONAL REGULATOR AZLB"/>
    <property type="match status" value="1"/>
</dbReference>
<organism evidence="5 6">
    <name type="scientific">Pukyongiella litopenaei</name>
    <dbReference type="NCBI Taxonomy" id="2605946"/>
    <lineage>
        <taxon>Bacteria</taxon>
        <taxon>Pseudomonadati</taxon>
        <taxon>Pseudomonadota</taxon>
        <taxon>Alphaproteobacteria</taxon>
        <taxon>Rhodobacterales</taxon>
        <taxon>Paracoccaceae</taxon>
        <taxon>Pukyongiella</taxon>
    </lineage>
</organism>
<dbReference type="CDD" id="cd00090">
    <property type="entry name" value="HTH_ARSR"/>
    <property type="match status" value="1"/>
</dbReference>
<dbReference type="PROSITE" id="PS00519">
    <property type="entry name" value="HTH_ASNC_1"/>
    <property type="match status" value="1"/>
</dbReference>
<dbReference type="Pfam" id="PF01037">
    <property type="entry name" value="AsnC_trans_reg"/>
    <property type="match status" value="1"/>
</dbReference>
<dbReference type="SMART" id="SM00344">
    <property type="entry name" value="HTH_ASNC"/>
    <property type="match status" value="1"/>
</dbReference>